<sequence>MSSSKGGSGELSPREHVEKIRRDRFFIGREEKNPLAEDMHQAVNYLSEELYSKDVHFLMELIQNAEDNEYPSGVAPSLEFVLTSEDITATGATSTLLIFNNEKGFSPANIESICRVGKSTKKGQRCRGYIGEKGIGFKSVFLVSSQPHIFSNGYQIKFNEEPSSGSGIGYIVPEWVDKVQTLVDLKHIYGSNNTLPTTIIVLPLKAPKIGTVRKELSEIHPEILLFLSKIRKLSVREIRHNASQKSALTEVSILSETDYKTRKDLDAESYTIHLDLEESGNQEQCTYFMWKQKFLIKPECRVKKREEMERWTVVLAFPLGQRLGGAHAPGIYAFLPTEMVTNFPFIIQADFLLASSRETILHDNPWNKGILDCVPSAFVNALAALVKSTSDAFTLSVPLKFKFLPIQASPLQLLESVRLSIKDKVLEEYIIPCESYTQKRMFCKPGDIGRLNSSFSGILFEAQRSGLDLQKISSHGPYVLSSCFETGEFDNILGFLGIRYMNWKWYARCLEESDLVMKTTEEVYMKLLCFLADNWQRLNISMQHIPILKYENLDGERAASSISRAADGSLRLCIVSCEDHISWLINSNHELGSISGRLFMPLDTQKCLKAFPQRAKVMNWLQNCGRIEVLTVYNYGCEISRALQNRRLAIVFAHFLYHSQEKGYLNDQSIRHLCALMPIIDNHGSLITKRTKVLVPARCSKWFSLMGSNPWRSENYIELSGDYGQSSSFAGNHTPDNKILAFIQTQIGAADVPYIYPPNANCQVFHSPLTQENALLLLQWIRNLMSGGAALPSCFLNYVKNGSWIKTSVGYNSPKESFFCTEECTSLLQIGYGMVSIPIIDQEFYGNIISSYSKELRTIGVKFEVSEASELIDKKLMQLLTNGVSNQSSVISLLGRIRYLRGKHLSPFHLIEMVTRGKWLLTCFGYKSPAEALLFSSEWRTALCIANLPFIDENYYGERITDYKVELELLGVHVRFRDKNNDLRLVVDKLKFPPDLSTAEASFLLFKCICHVGLSENYLEKLKHLKWVKTNQGISAPSESMLLDPEWNFPSCVLDKIPVIDVQFYGVEMESYRDELRRLGVAVTLAESSKAVSRQFMQLVGASSITKENVLSLLECYRQIKNKKGRFPVDLMSCMKREKWLSTKMGMREPGSSVLFNSAWESISSIANVPSIEYSSEIRGYKDELRTLGVAITLEEGVSFVLQGINLPMDPTTITASNSLLLLKCIKCWNGLRKNIPREFIGGIKKKWLKTVLGYRCPEESLLFDSNYSSLIQRDDAPFIDEEFYGSEIALYKNQLRDIGVKVDMRHGCSLVSQYLKLHSDRSTINRIYMFLKEFKWEPENRNLNWIWVLCEDGKGDWVYPKSCVLHDGTGLFGSQLYVLEKFYDEDLLYFFSIALCVRYMPSIEDYLKLWRYWENSTSQVSLDDCVAFWKFIGLHWDPTCEKLLVKHVKKLPVLIKGGITLITRLDVFIADDILLEDLFDESLFVWYPSKSIPFLSQSKLTSIYTSLGVTKFSEAVEKNEMYKLNSSHGATTVITSANVIREGLVRIILAFLANPSVDICAEKRHEMVQSLLDLTIIEVDELVTMQYKVTLSGGRQLEAKMTCMFHWKRDESRLFIRQFDEFQGKDGRIKFAKYFSDEISQGLLCERADLAESLAELIKVGCLLDYEATSIEFLIKSKNLKLFAEDEEFLSANFSTEIQEEIMEENSLSLNATILPSPSEGQPDQGEVNIWKQLMKVLSSFFLRWRTTQPSEP</sequence>
<gene>
    <name evidence="2" type="ORF">LUZ63_002603</name>
</gene>
<dbReference type="SUPFAM" id="SSF55874">
    <property type="entry name" value="ATPase domain of HSP90 chaperone/DNA topoisomerase II/histidine kinase"/>
    <property type="match status" value="1"/>
</dbReference>
<dbReference type="Gene3D" id="3.30.565.10">
    <property type="entry name" value="Histidine kinase-like ATPase, C-terminal domain"/>
    <property type="match status" value="1"/>
</dbReference>
<evidence type="ECO:0000259" key="1">
    <source>
        <dbReference type="Pfam" id="PF25794"/>
    </source>
</evidence>
<evidence type="ECO:0000313" key="3">
    <source>
        <dbReference type="Proteomes" id="UP001151287"/>
    </source>
</evidence>
<accession>A0A9Q0HXZ3</accession>
<protein>
    <recommendedName>
        <fullName evidence="1">Sacsin/Nov domain-containing protein</fullName>
    </recommendedName>
</protein>
<dbReference type="InterPro" id="IPR058210">
    <property type="entry name" value="SACS/Nov_dom"/>
</dbReference>
<name>A0A9Q0HXZ3_9POAL</name>
<dbReference type="EMBL" id="JAMQYH010000001">
    <property type="protein sequence ID" value="KAJ1702824.1"/>
    <property type="molecule type" value="Genomic_DNA"/>
</dbReference>
<dbReference type="Proteomes" id="UP001151287">
    <property type="component" value="Unassembled WGS sequence"/>
</dbReference>
<dbReference type="Pfam" id="PF25794">
    <property type="entry name" value="SACS"/>
    <property type="match status" value="1"/>
</dbReference>
<dbReference type="InterPro" id="IPR052957">
    <property type="entry name" value="Auxin_embryo_med"/>
</dbReference>
<dbReference type="OrthoDB" id="1262810at2759"/>
<keyword evidence="3" id="KW-1185">Reference proteome</keyword>
<feature type="domain" description="Sacsin/Nov" evidence="1">
    <location>
        <begin position="51"/>
        <end position="153"/>
    </location>
</feature>
<dbReference type="PANTHER" id="PTHR32387:SF3">
    <property type="entry name" value="ATP_DNA BINDING PROTEIN"/>
    <property type="match status" value="1"/>
</dbReference>
<dbReference type="InterPro" id="IPR036890">
    <property type="entry name" value="HATPase_C_sf"/>
</dbReference>
<proteinExistence type="predicted"/>
<evidence type="ECO:0000313" key="2">
    <source>
        <dbReference type="EMBL" id="KAJ1702824.1"/>
    </source>
</evidence>
<dbReference type="PANTHER" id="PTHR32387">
    <property type="entry name" value="WU:FJ29H11"/>
    <property type="match status" value="1"/>
</dbReference>
<reference evidence="2" key="1">
    <citation type="journal article" date="2022" name="Cell">
        <title>Repeat-based holocentromeres influence genome architecture and karyotype evolution.</title>
        <authorList>
            <person name="Hofstatter P.G."/>
            <person name="Thangavel G."/>
            <person name="Lux T."/>
            <person name="Neumann P."/>
            <person name="Vondrak T."/>
            <person name="Novak P."/>
            <person name="Zhang M."/>
            <person name="Costa L."/>
            <person name="Castellani M."/>
            <person name="Scott A."/>
            <person name="Toegelov H."/>
            <person name="Fuchs J."/>
            <person name="Mata-Sucre Y."/>
            <person name="Dias Y."/>
            <person name="Vanzela A.L.L."/>
            <person name="Huettel B."/>
            <person name="Almeida C.C.S."/>
            <person name="Simkova H."/>
            <person name="Souza G."/>
            <person name="Pedrosa-Harand A."/>
            <person name="Macas J."/>
            <person name="Mayer K.F.X."/>
            <person name="Houben A."/>
            <person name="Marques A."/>
        </authorList>
    </citation>
    <scope>NUCLEOTIDE SEQUENCE</scope>
    <source>
        <strain evidence="2">RhyBre1mFocal</strain>
    </source>
</reference>
<comment type="caution">
    <text evidence="2">The sequence shown here is derived from an EMBL/GenBank/DDBJ whole genome shotgun (WGS) entry which is preliminary data.</text>
</comment>
<organism evidence="2 3">
    <name type="scientific">Rhynchospora breviuscula</name>
    <dbReference type="NCBI Taxonomy" id="2022672"/>
    <lineage>
        <taxon>Eukaryota</taxon>
        <taxon>Viridiplantae</taxon>
        <taxon>Streptophyta</taxon>
        <taxon>Embryophyta</taxon>
        <taxon>Tracheophyta</taxon>
        <taxon>Spermatophyta</taxon>
        <taxon>Magnoliopsida</taxon>
        <taxon>Liliopsida</taxon>
        <taxon>Poales</taxon>
        <taxon>Cyperaceae</taxon>
        <taxon>Cyperoideae</taxon>
        <taxon>Rhynchosporeae</taxon>
        <taxon>Rhynchospora</taxon>
    </lineage>
</organism>
<dbReference type="NCBIfam" id="NF047352">
    <property type="entry name" value="P_loop_sacsin"/>
    <property type="match status" value="1"/>
</dbReference>